<sequence length="82" mass="9029">MSEKVEVKRGVKLEADEAQAAIASGKFALLLTKPPQDEVEGQYRYSGWTQCPWCGHIGWTTGLDSNFYETVICGACGRAFRA</sequence>
<reference evidence="1 2" key="1">
    <citation type="submission" date="2012-11" db="EMBL/GenBank/DDBJ databases">
        <title>Whole genome sequence of Acidisphaera rubrifaciens HS-AP3.</title>
        <authorList>
            <person name="Azuma Y."/>
            <person name="Higashiura N."/>
            <person name="Hirakawa H."/>
            <person name="Matsushita K."/>
        </authorList>
    </citation>
    <scope>NUCLEOTIDE SEQUENCE [LARGE SCALE GENOMIC DNA]</scope>
    <source>
        <strain evidence="1 2">HS-AP3</strain>
    </source>
</reference>
<gene>
    <name evidence="1" type="ORF">Asru_0294_02</name>
</gene>
<dbReference type="RefSeq" id="WP_048861415.1">
    <property type="nucleotide sequence ID" value="NZ_BANB01000294.1"/>
</dbReference>
<keyword evidence="2" id="KW-1185">Reference proteome</keyword>
<dbReference type="AlphaFoldDB" id="A0A0D6P6T2"/>
<dbReference type="OrthoDB" id="7271523at2"/>
<proteinExistence type="predicted"/>
<comment type="caution">
    <text evidence="1">The sequence shown here is derived from an EMBL/GenBank/DDBJ whole genome shotgun (WGS) entry which is preliminary data.</text>
</comment>
<evidence type="ECO:0000313" key="1">
    <source>
        <dbReference type="EMBL" id="GAN77372.1"/>
    </source>
</evidence>
<accession>A0A0D6P6T2</accession>
<protein>
    <submittedName>
        <fullName evidence="1">Uncharacterized protein</fullName>
    </submittedName>
</protein>
<dbReference type="EMBL" id="BANB01000294">
    <property type="protein sequence ID" value="GAN77372.1"/>
    <property type="molecule type" value="Genomic_DNA"/>
</dbReference>
<dbReference type="Proteomes" id="UP000032680">
    <property type="component" value="Unassembled WGS sequence"/>
</dbReference>
<evidence type="ECO:0000313" key="2">
    <source>
        <dbReference type="Proteomes" id="UP000032680"/>
    </source>
</evidence>
<name>A0A0D6P6T2_9PROT</name>
<organism evidence="1 2">
    <name type="scientific">Acidisphaera rubrifaciens HS-AP3</name>
    <dbReference type="NCBI Taxonomy" id="1231350"/>
    <lineage>
        <taxon>Bacteria</taxon>
        <taxon>Pseudomonadati</taxon>
        <taxon>Pseudomonadota</taxon>
        <taxon>Alphaproteobacteria</taxon>
        <taxon>Acetobacterales</taxon>
        <taxon>Acetobacteraceae</taxon>
        <taxon>Acidisphaera</taxon>
    </lineage>
</organism>